<accession>A0A2V3IL44</accession>
<organism evidence="1 2">
    <name type="scientific">Gracilariopsis chorda</name>
    <dbReference type="NCBI Taxonomy" id="448386"/>
    <lineage>
        <taxon>Eukaryota</taxon>
        <taxon>Rhodophyta</taxon>
        <taxon>Florideophyceae</taxon>
        <taxon>Rhodymeniophycidae</taxon>
        <taxon>Gracilariales</taxon>
        <taxon>Gracilariaceae</taxon>
        <taxon>Gracilariopsis</taxon>
    </lineage>
</organism>
<dbReference type="EMBL" id="NBIV01000150">
    <property type="protein sequence ID" value="PXF42794.1"/>
    <property type="molecule type" value="Genomic_DNA"/>
</dbReference>
<gene>
    <name evidence="1" type="ORF">BWQ96_07501</name>
</gene>
<name>A0A2V3IL44_9FLOR</name>
<reference evidence="1 2" key="1">
    <citation type="journal article" date="2018" name="Mol. Biol. Evol.">
        <title>Analysis of the draft genome of the red seaweed Gracilariopsis chorda provides insights into genome size evolution in Rhodophyta.</title>
        <authorList>
            <person name="Lee J."/>
            <person name="Yang E.C."/>
            <person name="Graf L."/>
            <person name="Yang J.H."/>
            <person name="Qiu H."/>
            <person name="Zel Zion U."/>
            <person name="Chan C.X."/>
            <person name="Stephens T.G."/>
            <person name="Weber A.P.M."/>
            <person name="Boo G.H."/>
            <person name="Boo S.M."/>
            <person name="Kim K.M."/>
            <person name="Shin Y."/>
            <person name="Jung M."/>
            <person name="Lee S.J."/>
            <person name="Yim H.S."/>
            <person name="Lee J.H."/>
            <person name="Bhattacharya D."/>
            <person name="Yoon H.S."/>
        </authorList>
    </citation>
    <scope>NUCLEOTIDE SEQUENCE [LARGE SCALE GENOMIC DNA]</scope>
    <source>
        <strain evidence="1 2">SKKU-2015</strain>
        <tissue evidence="1">Whole body</tissue>
    </source>
</reference>
<protein>
    <submittedName>
        <fullName evidence="1">Uncharacterized protein</fullName>
    </submittedName>
</protein>
<comment type="caution">
    <text evidence="1">The sequence shown here is derived from an EMBL/GenBank/DDBJ whole genome shotgun (WGS) entry which is preliminary data.</text>
</comment>
<dbReference type="Proteomes" id="UP000247409">
    <property type="component" value="Unassembled WGS sequence"/>
</dbReference>
<evidence type="ECO:0000313" key="2">
    <source>
        <dbReference type="Proteomes" id="UP000247409"/>
    </source>
</evidence>
<sequence length="39" mass="4220">MDSSDIKEYASDDIFEVITDLLLSSSDDKTNPQDGSIPG</sequence>
<keyword evidence="2" id="KW-1185">Reference proteome</keyword>
<evidence type="ECO:0000313" key="1">
    <source>
        <dbReference type="EMBL" id="PXF42794.1"/>
    </source>
</evidence>
<dbReference type="AlphaFoldDB" id="A0A2V3IL44"/>
<proteinExistence type="predicted"/>